<sequence>MKVLLVAGILLCCARIAAPAALNRKKRDEIDEEKVVENVNKLRRELAKGLKISNMHKVEYDDGLEVPDLCKEPPQKVKDKMEQLKNEKSEQRLMEFFDTLEDLTVLSCLSPAKTTVACLRKTCKDTNVSGANCVCGGGNGSMKKGEPGSECDGEEDDGLCENSGSNLFTIGTILNLIAFYLVASFL</sequence>
<evidence type="ECO:0000256" key="1">
    <source>
        <dbReference type="SAM" id="SignalP"/>
    </source>
</evidence>
<accession>A0AAE9EQL4</accession>
<evidence type="ECO:0000313" key="3">
    <source>
        <dbReference type="Proteomes" id="UP000829354"/>
    </source>
</evidence>
<dbReference type="EMBL" id="CP092623">
    <property type="protein sequence ID" value="UMM26316.1"/>
    <property type="molecule type" value="Genomic_DNA"/>
</dbReference>
<feature type="signal peptide" evidence="1">
    <location>
        <begin position="1"/>
        <end position="19"/>
    </location>
</feature>
<organism evidence="2 3">
    <name type="scientific">Caenorhabditis briggsae</name>
    <dbReference type="NCBI Taxonomy" id="6238"/>
    <lineage>
        <taxon>Eukaryota</taxon>
        <taxon>Metazoa</taxon>
        <taxon>Ecdysozoa</taxon>
        <taxon>Nematoda</taxon>
        <taxon>Chromadorea</taxon>
        <taxon>Rhabditida</taxon>
        <taxon>Rhabditina</taxon>
        <taxon>Rhabditomorpha</taxon>
        <taxon>Rhabditoidea</taxon>
        <taxon>Rhabditidae</taxon>
        <taxon>Peloderinae</taxon>
        <taxon>Caenorhabditis</taxon>
    </lineage>
</organism>
<keyword evidence="1" id="KW-0732">Signal</keyword>
<feature type="chain" id="PRO_5042291082" evidence="1">
    <location>
        <begin position="20"/>
        <end position="186"/>
    </location>
</feature>
<dbReference type="AlphaFoldDB" id="A0AAE9EQL4"/>
<name>A0AAE9EQL4_CAEBR</name>
<evidence type="ECO:0000313" key="2">
    <source>
        <dbReference type="EMBL" id="UMM26316.1"/>
    </source>
</evidence>
<gene>
    <name evidence="2" type="ORF">L5515_010074</name>
</gene>
<proteinExistence type="predicted"/>
<reference evidence="2 3" key="1">
    <citation type="submission" date="2022-04" db="EMBL/GenBank/DDBJ databases">
        <title>Chromosome-level reference genomes for two strains of Caenorhabditis briggsae: an improved platform for comparative genomics.</title>
        <authorList>
            <person name="Stevens L."/>
            <person name="Andersen E."/>
        </authorList>
    </citation>
    <scope>NUCLEOTIDE SEQUENCE [LARGE SCALE GENOMIC DNA]</scope>
    <source>
        <strain evidence="2">VX34</strain>
        <tissue evidence="2">Whole-organism</tissue>
    </source>
</reference>
<protein>
    <submittedName>
        <fullName evidence="2">Uncharacterized protein</fullName>
    </submittedName>
</protein>
<keyword evidence="3" id="KW-1185">Reference proteome</keyword>
<dbReference type="Proteomes" id="UP000829354">
    <property type="component" value="Chromosome IV"/>
</dbReference>